<keyword evidence="2" id="KW-1185">Reference proteome</keyword>
<gene>
    <name evidence="1" type="ORF">N0V87_000587</name>
</gene>
<proteinExistence type="predicted"/>
<dbReference type="AlphaFoldDB" id="A0A9W8X7F0"/>
<accession>A0A9W8X7F0</accession>
<evidence type="ECO:0000313" key="1">
    <source>
        <dbReference type="EMBL" id="KAJ4342870.1"/>
    </source>
</evidence>
<dbReference type="OrthoDB" id="3794437at2759"/>
<reference evidence="1" key="1">
    <citation type="submission" date="2022-10" db="EMBL/GenBank/DDBJ databases">
        <title>Tapping the CABI collections for fungal endophytes: first genome assemblies for Collariella, Neodidymelliopsis, Ascochyta clinopodiicola, Didymella pomorum, Didymosphaeria variabile, Neocosmospora piperis and Neocucurbitaria cava.</title>
        <authorList>
            <person name="Hill R."/>
        </authorList>
    </citation>
    <scope>NUCLEOTIDE SEQUENCE</scope>
    <source>
        <strain evidence="1">IMI 360193</strain>
    </source>
</reference>
<organism evidence="1 2">
    <name type="scientific">Didymella glomerata</name>
    <dbReference type="NCBI Taxonomy" id="749621"/>
    <lineage>
        <taxon>Eukaryota</taxon>
        <taxon>Fungi</taxon>
        <taxon>Dikarya</taxon>
        <taxon>Ascomycota</taxon>
        <taxon>Pezizomycotina</taxon>
        <taxon>Dothideomycetes</taxon>
        <taxon>Pleosporomycetidae</taxon>
        <taxon>Pleosporales</taxon>
        <taxon>Pleosporineae</taxon>
        <taxon>Didymellaceae</taxon>
        <taxon>Didymella</taxon>
    </lineage>
</organism>
<dbReference type="EMBL" id="JAPEUV010000004">
    <property type="protein sequence ID" value="KAJ4342870.1"/>
    <property type="molecule type" value="Genomic_DNA"/>
</dbReference>
<comment type="caution">
    <text evidence="1">The sequence shown here is derived from an EMBL/GenBank/DDBJ whole genome shotgun (WGS) entry which is preliminary data.</text>
</comment>
<dbReference type="Proteomes" id="UP001140562">
    <property type="component" value="Unassembled WGS sequence"/>
</dbReference>
<evidence type="ECO:0000313" key="2">
    <source>
        <dbReference type="Proteomes" id="UP001140562"/>
    </source>
</evidence>
<name>A0A9W8X7F0_9PLEO</name>
<sequence>MAATLTSTILSSITKLFTPRVPTVNIAGAAFTHDEAVQLEQICTALRNALNLQLGGIGRLPSSKERIVPKLRQIQTRHIDIHIHLSTIVTKMKSSNLLWVCEFVDAQAALQRKIVAINRRSRGLGWTQVARQCWPIVAVTYGWLLPLVHRLQGELQRALIRKELWAAEFIGETSEEGGAERQDLAASHTNHPRVRFGKEAIVREYRIGSEVGEQYVGESTVTMLSDDRKRTAGKFKAKKTRFENRLSESNA</sequence>
<protein>
    <submittedName>
        <fullName evidence="1">Uncharacterized protein</fullName>
    </submittedName>
</protein>